<dbReference type="GO" id="GO:0003735">
    <property type="term" value="F:structural constituent of ribosome"/>
    <property type="evidence" value="ECO:0007669"/>
    <property type="project" value="InterPro"/>
</dbReference>
<dbReference type="AlphaFoldDB" id="A0AAX6EJB3"/>
<feature type="region of interest" description="Disordered" evidence="4">
    <location>
        <begin position="183"/>
        <end position="212"/>
    </location>
</feature>
<keyword evidence="5" id="KW-0472">Membrane</keyword>
<evidence type="ECO:0000256" key="5">
    <source>
        <dbReference type="SAM" id="Phobius"/>
    </source>
</evidence>
<dbReference type="SUPFAM" id="SSF50249">
    <property type="entry name" value="Nucleic acid-binding proteins"/>
    <property type="match status" value="1"/>
</dbReference>
<organism evidence="6 7">
    <name type="scientific">Iris pallida</name>
    <name type="common">Sweet iris</name>
    <dbReference type="NCBI Taxonomy" id="29817"/>
    <lineage>
        <taxon>Eukaryota</taxon>
        <taxon>Viridiplantae</taxon>
        <taxon>Streptophyta</taxon>
        <taxon>Embryophyta</taxon>
        <taxon>Tracheophyta</taxon>
        <taxon>Spermatophyta</taxon>
        <taxon>Magnoliopsida</taxon>
        <taxon>Liliopsida</taxon>
        <taxon>Asparagales</taxon>
        <taxon>Iridaceae</taxon>
        <taxon>Iridoideae</taxon>
        <taxon>Irideae</taxon>
        <taxon>Iris</taxon>
    </lineage>
</organism>
<dbReference type="CDD" id="cd00364">
    <property type="entry name" value="Ribosomal_uS17"/>
    <property type="match status" value="1"/>
</dbReference>
<dbReference type="EMBL" id="JANAVB010036020">
    <property type="protein sequence ID" value="KAJ6804041.1"/>
    <property type="molecule type" value="Genomic_DNA"/>
</dbReference>
<comment type="caution">
    <text evidence="6">The sequence shown here is derived from an EMBL/GenBank/DDBJ whole genome shotgun (WGS) entry which is preliminary data.</text>
</comment>
<evidence type="ECO:0000313" key="7">
    <source>
        <dbReference type="Proteomes" id="UP001140949"/>
    </source>
</evidence>
<feature type="compositionally biased region" description="Gly residues" evidence="4">
    <location>
        <begin position="84"/>
        <end position="103"/>
    </location>
</feature>
<reference evidence="6" key="1">
    <citation type="journal article" date="2023" name="GigaByte">
        <title>Genome assembly of the bearded iris, Iris pallida Lam.</title>
        <authorList>
            <person name="Bruccoleri R.E."/>
            <person name="Oakeley E.J."/>
            <person name="Faust A.M.E."/>
            <person name="Altorfer M."/>
            <person name="Dessus-Babus S."/>
            <person name="Burckhardt D."/>
            <person name="Oertli M."/>
            <person name="Naumann U."/>
            <person name="Petersen F."/>
            <person name="Wong J."/>
        </authorList>
    </citation>
    <scope>NUCLEOTIDE SEQUENCE</scope>
    <source>
        <strain evidence="6">GSM-AAB239-AS_SAM_17_03QT</strain>
    </source>
</reference>
<evidence type="ECO:0000256" key="2">
    <source>
        <dbReference type="ARBA" id="ARBA00022980"/>
    </source>
</evidence>
<gene>
    <name evidence="6" type="ORF">M6B38_186240</name>
</gene>
<dbReference type="GO" id="GO:0005840">
    <property type="term" value="C:ribosome"/>
    <property type="evidence" value="ECO:0007669"/>
    <property type="project" value="UniProtKB-KW"/>
</dbReference>
<feature type="compositionally biased region" description="Pro residues" evidence="4">
    <location>
        <begin position="200"/>
        <end position="209"/>
    </location>
</feature>
<feature type="compositionally biased region" description="Low complexity" evidence="4">
    <location>
        <begin position="114"/>
        <end position="154"/>
    </location>
</feature>
<keyword evidence="2 6" id="KW-0689">Ribosomal protein</keyword>
<keyword evidence="3" id="KW-0687">Ribonucleoprotein</keyword>
<keyword evidence="5" id="KW-1133">Transmembrane helix</keyword>
<feature type="region of interest" description="Disordered" evidence="4">
    <location>
        <begin position="83"/>
        <end position="171"/>
    </location>
</feature>
<proteinExistence type="inferred from homology"/>
<reference evidence="6" key="2">
    <citation type="submission" date="2023-04" db="EMBL/GenBank/DDBJ databases">
        <authorList>
            <person name="Bruccoleri R.E."/>
            <person name="Oakeley E.J."/>
            <person name="Faust A.-M."/>
            <person name="Dessus-Babus S."/>
            <person name="Altorfer M."/>
            <person name="Burckhardt D."/>
            <person name="Oertli M."/>
            <person name="Naumann U."/>
            <person name="Petersen F."/>
            <person name="Wong J."/>
        </authorList>
    </citation>
    <scope>NUCLEOTIDE SEQUENCE</scope>
    <source>
        <strain evidence="6">GSM-AAB239-AS_SAM_17_03QT</strain>
        <tissue evidence="6">Leaf</tissue>
    </source>
</reference>
<evidence type="ECO:0000256" key="1">
    <source>
        <dbReference type="ARBA" id="ARBA00010254"/>
    </source>
</evidence>
<dbReference type="PANTHER" id="PTHR10744:SF1">
    <property type="entry name" value="SMALL RIBOSOMAL SUBUNIT PROTEIN US17M"/>
    <property type="match status" value="1"/>
</dbReference>
<dbReference type="PANTHER" id="PTHR10744">
    <property type="entry name" value="40S RIBOSOMAL PROTEIN S11 FAMILY MEMBER"/>
    <property type="match status" value="1"/>
</dbReference>
<dbReference type="Proteomes" id="UP001140949">
    <property type="component" value="Unassembled WGS sequence"/>
</dbReference>
<protein>
    <submittedName>
        <fullName evidence="6">30S ribosomal protein S17</fullName>
    </submittedName>
</protein>
<evidence type="ECO:0000256" key="3">
    <source>
        <dbReference type="ARBA" id="ARBA00023274"/>
    </source>
</evidence>
<feature type="transmembrane region" description="Helical" evidence="5">
    <location>
        <begin position="57"/>
        <end position="78"/>
    </location>
</feature>
<comment type="similarity">
    <text evidence="1">Belongs to the universal ribosomal protein uS17 family.</text>
</comment>
<dbReference type="GO" id="GO:1990904">
    <property type="term" value="C:ribonucleoprotein complex"/>
    <property type="evidence" value="ECO:0007669"/>
    <property type="project" value="UniProtKB-KW"/>
</dbReference>
<sequence length="349" mass="36798">MKPVVGMVVSNKMQKSVAVAVAVDRLFHRKMYNRYIKRTSKFVAHDETNDFNIGDRMAFLVLFVAAALVVLLVVMVAITRRRGGAGAGAGAGGRGRGRGGGGRGRGRLQHSRDMTPSSDPDPESTPGTDSSRCRSTTGLSSPSSWSASPSTDGSVPPADPPVTAQRAPEYPMTQLHPVTGEYMRGAADHPTQPESSSIPRFPPPPPPPAILTDDYVKTQLANLIEEVSSLREYITTYYPRPSTAPGSSVLGPSAPGSSATGPSAPGSSAPGPSTAAPGPSSVGRLSFDHAAPLVPPSAVTTILDMMSPEQLRQIPDHVFDTLPAYMVEEYYRRAQQGVPPADDQTSSSH</sequence>
<dbReference type="Gene3D" id="2.40.50.140">
    <property type="entry name" value="Nucleic acid-binding proteins"/>
    <property type="match status" value="1"/>
</dbReference>
<keyword evidence="7" id="KW-1185">Reference proteome</keyword>
<evidence type="ECO:0000313" key="6">
    <source>
        <dbReference type="EMBL" id="KAJ6804041.1"/>
    </source>
</evidence>
<keyword evidence="5" id="KW-0812">Transmembrane</keyword>
<name>A0AAX6EJB3_IRIPA</name>
<dbReference type="Pfam" id="PF00366">
    <property type="entry name" value="Ribosomal_S17"/>
    <property type="match status" value="1"/>
</dbReference>
<accession>A0AAX6EJB3</accession>
<dbReference type="InterPro" id="IPR012340">
    <property type="entry name" value="NA-bd_OB-fold"/>
</dbReference>
<dbReference type="InterPro" id="IPR000266">
    <property type="entry name" value="Ribosomal_uS17"/>
</dbReference>
<dbReference type="GO" id="GO:0006412">
    <property type="term" value="P:translation"/>
    <property type="evidence" value="ECO:0007669"/>
    <property type="project" value="InterPro"/>
</dbReference>
<feature type="region of interest" description="Disordered" evidence="4">
    <location>
        <begin position="240"/>
        <end position="289"/>
    </location>
</feature>
<evidence type="ECO:0000256" key="4">
    <source>
        <dbReference type="SAM" id="MobiDB-lite"/>
    </source>
</evidence>
<feature type="compositionally biased region" description="Low complexity" evidence="4">
    <location>
        <begin position="251"/>
        <end position="281"/>
    </location>
</feature>